<dbReference type="SMART" id="SM00978">
    <property type="entry name" value="Tim44"/>
    <property type="match status" value="1"/>
</dbReference>
<evidence type="ECO:0000256" key="2">
    <source>
        <dbReference type="ARBA" id="ARBA00009597"/>
    </source>
</evidence>
<evidence type="ECO:0000256" key="4">
    <source>
        <dbReference type="ARBA" id="ARBA00023136"/>
    </source>
</evidence>
<dbReference type="InterPro" id="IPR032710">
    <property type="entry name" value="NTF2-like_dom_sf"/>
</dbReference>
<organism evidence="6 7">
    <name type="scientific">Aliiroseovarius salicola</name>
    <dbReference type="NCBI Taxonomy" id="3009082"/>
    <lineage>
        <taxon>Bacteria</taxon>
        <taxon>Pseudomonadati</taxon>
        <taxon>Pseudomonadota</taxon>
        <taxon>Alphaproteobacteria</taxon>
        <taxon>Rhodobacterales</taxon>
        <taxon>Paracoccaceae</taxon>
        <taxon>Aliiroseovarius</taxon>
    </lineage>
</organism>
<dbReference type="InterPro" id="IPR007379">
    <property type="entry name" value="Tim44-like_dom"/>
</dbReference>
<dbReference type="InterPro" id="IPR039544">
    <property type="entry name" value="Tim44-like"/>
</dbReference>
<dbReference type="Gene3D" id="3.10.450.240">
    <property type="match status" value="1"/>
</dbReference>
<keyword evidence="3" id="KW-0809">Transit peptide</keyword>
<dbReference type="NCBIfam" id="NF033779">
    <property type="entry name" value="Tim44_TimA_adap"/>
    <property type="match status" value="1"/>
</dbReference>
<evidence type="ECO:0000313" key="6">
    <source>
        <dbReference type="EMBL" id="MDA5092994.1"/>
    </source>
</evidence>
<dbReference type="PIRSF" id="PIRSF031890">
    <property type="entry name" value="UCP031890_transporter_Tim44"/>
    <property type="match status" value="1"/>
</dbReference>
<reference evidence="6 7" key="1">
    <citation type="submission" date="2023-01" db="EMBL/GenBank/DDBJ databases">
        <authorList>
            <person name="Yoon J.-W."/>
        </authorList>
    </citation>
    <scope>NUCLEOTIDE SEQUENCE [LARGE SCALE GENOMIC DNA]</scope>
    <source>
        <strain evidence="6 7">KMU-50</strain>
    </source>
</reference>
<gene>
    <name evidence="6" type="ORF">O2N63_02745</name>
</gene>
<dbReference type="InterPro" id="IPR016985">
    <property type="entry name" value="UCP031890_Tim44-rel"/>
</dbReference>
<accession>A0ABT4VXM8</accession>
<sequence length="219" mass="24084">MSSPLIQLLVLAGIALFLILRLRDVLGTREGFEKPQVTRQDAPRAKRGDFEVIEGGPDSDITDHVDENSNAAHALVAMKAQEPEFSVSEFLGGARGAYEMILMGFEAGELAEIKPFLADEVYESFAMVVESRREQGLTIEANFVGLRELKLEDAAFDPVTKEGEVTVRFVGELTSVVRDKAGEIIEGNPNEVKRQKDVWTFARTMGTNNPNWQLVATGG</sequence>
<comment type="caution">
    <text evidence="6">The sequence shown here is derived from an EMBL/GenBank/DDBJ whole genome shotgun (WGS) entry which is preliminary data.</text>
</comment>
<keyword evidence="7" id="KW-1185">Reference proteome</keyword>
<dbReference type="EMBL" id="JAQIIO010000001">
    <property type="protein sequence ID" value="MDA5092994.1"/>
    <property type="molecule type" value="Genomic_DNA"/>
</dbReference>
<proteinExistence type="inferred from homology"/>
<evidence type="ECO:0000259" key="5">
    <source>
        <dbReference type="SMART" id="SM00978"/>
    </source>
</evidence>
<dbReference type="Pfam" id="PF04280">
    <property type="entry name" value="Tim44"/>
    <property type="match status" value="1"/>
</dbReference>
<dbReference type="RefSeq" id="WP_271052581.1">
    <property type="nucleotide sequence ID" value="NZ_JAQIIO010000001.1"/>
</dbReference>
<name>A0ABT4VXM8_9RHOB</name>
<keyword evidence="4" id="KW-0472">Membrane</keyword>
<comment type="similarity">
    <text evidence="2">Belongs to the Tim44 family.</text>
</comment>
<dbReference type="PANTHER" id="PTHR10721">
    <property type="entry name" value="MITOCHONDRIAL IMPORT INNER MEMBRANE TRANSLOCASE SUBUNIT TIM44"/>
    <property type="match status" value="1"/>
</dbReference>
<evidence type="ECO:0000256" key="1">
    <source>
        <dbReference type="ARBA" id="ARBA00004370"/>
    </source>
</evidence>
<dbReference type="PANTHER" id="PTHR10721:SF1">
    <property type="entry name" value="MITOCHONDRIAL IMPORT INNER MEMBRANE TRANSLOCASE SUBUNIT TIM44"/>
    <property type="match status" value="1"/>
</dbReference>
<evidence type="ECO:0000313" key="7">
    <source>
        <dbReference type="Proteomes" id="UP001528040"/>
    </source>
</evidence>
<dbReference type="Proteomes" id="UP001528040">
    <property type="component" value="Unassembled WGS sequence"/>
</dbReference>
<feature type="domain" description="Tim44-like" evidence="5">
    <location>
        <begin position="71"/>
        <end position="219"/>
    </location>
</feature>
<evidence type="ECO:0000256" key="3">
    <source>
        <dbReference type="ARBA" id="ARBA00022946"/>
    </source>
</evidence>
<comment type="subcellular location">
    <subcellularLocation>
        <location evidence="1">Membrane</location>
    </subcellularLocation>
</comment>
<dbReference type="SUPFAM" id="SSF54427">
    <property type="entry name" value="NTF2-like"/>
    <property type="match status" value="1"/>
</dbReference>
<protein>
    <submittedName>
        <fullName evidence="6">Tim44/TimA family putative adaptor protein</fullName>
    </submittedName>
</protein>